<reference evidence="2" key="1">
    <citation type="submission" date="2019-12" db="EMBL/GenBank/DDBJ databases">
        <title>The whole-genome sequencing of Haloarcula japonica strain pws8.</title>
        <authorList>
            <person name="Verma D.K."/>
            <person name="Gopal K."/>
            <person name="Prasad E.S."/>
        </authorList>
    </citation>
    <scope>NUCLEOTIDE SEQUENCE</scope>
    <source>
        <strain evidence="2">Pws8</strain>
    </source>
</reference>
<evidence type="ECO:0000313" key="3">
    <source>
        <dbReference type="Proteomes" id="UP000610611"/>
    </source>
</evidence>
<dbReference type="AlphaFoldDB" id="A0A847U4N3"/>
<gene>
    <name evidence="2" type="ORF">GOC83_19395</name>
</gene>
<name>A0A847U4N3_9EURY</name>
<dbReference type="EMBL" id="WOWB01000009">
    <property type="protein sequence ID" value="NLV08285.1"/>
    <property type="molecule type" value="Genomic_DNA"/>
</dbReference>
<organism evidence="2 3">
    <name type="scientific">Haloarcula rubripromontorii</name>
    <dbReference type="NCBI Taxonomy" id="1705562"/>
    <lineage>
        <taxon>Archaea</taxon>
        <taxon>Methanobacteriati</taxon>
        <taxon>Methanobacteriota</taxon>
        <taxon>Stenosarchaea group</taxon>
        <taxon>Halobacteria</taxon>
        <taxon>Halobacteriales</taxon>
        <taxon>Haloarculaceae</taxon>
        <taxon>Haloarcula</taxon>
    </lineage>
</organism>
<protein>
    <submittedName>
        <fullName evidence="2">Uncharacterized protein</fullName>
    </submittedName>
</protein>
<comment type="caution">
    <text evidence="2">The sequence shown here is derived from an EMBL/GenBank/DDBJ whole genome shotgun (WGS) entry which is preliminary data.</text>
</comment>
<sequence length="437" mass="50379">MTSIPPPLRESNDQTFANYENDEAWPNWREETRQLDYDDRDIRVIFERTEGSLSHSYEPPIFGDFDPQPDDPDPDVWPVTECDPGTAPVEDLVKITKTFPAPHVAWVTPKYIEHNYGNVKTSVTLEARSIPKSLRPDDLHPDDEVTVSAADSSLRLTDDHLIFFDRLARLWNGKGVRGQHLLLDKCPDWDALFGDLNQDDLADLFVDPNGTDSVAEAFPDHDWVETGSVFLRCQRILRKKVWYAPTLRARKLINSRDDLPDLNGDPKEGLRHRVTVGLARLYEAAAAAHDESVDEYSTFPYFSYDGFIIDLLVDRGDTDLYLEVITDHNNWELHRETYRKLSELRSHGTPIAVFDSRQTAYKVMNHWHRAGCGELPSGPFDSNPRISWGRKKINEAYHDDDLDWDVFDWMTTATLWRNTLGQDGLDIDRTEFIPHIW</sequence>
<feature type="region of interest" description="Disordered" evidence="1">
    <location>
        <begin position="1"/>
        <end position="23"/>
    </location>
</feature>
<evidence type="ECO:0000256" key="1">
    <source>
        <dbReference type="SAM" id="MobiDB-lite"/>
    </source>
</evidence>
<evidence type="ECO:0000313" key="2">
    <source>
        <dbReference type="EMBL" id="NLV08285.1"/>
    </source>
</evidence>
<dbReference type="RefSeq" id="WP_170084548.1">
    <property type="nucleotide sequence ID" value="NZ_WOWB01000009.1"/>
</dbReference>
<proteinExistence type="predicted"/>
<dbReference type="Proteomes" id="UP000610611">
    <property type="component" value="Unassembled WGS sequence"/>
</dbReference>
<accession>A0A847U4N3</accession>